<sequence length="67" mass="7262">MLAEATLEVAAIKMRLTAAVLAPAKEFAPFRQIAEGDLLRSSGWRRVASRFDREGGCSSGFGLEYVS</sequence>
<proteinExistence type="predicted"/>
<dbReference type="EMBL" id="LGAP01000010">
    <property type="protein sequence ID" value="KOF17756.1"/>
    <property type="molecule type" value="Genomic_DNA"/>
</dbReference>
<reference evidence="2" key="1">
    <citation type="submission" date="2015-07" db="EMBL/GenBank/DDBJ databases">
        <title>Whole genome sequence of an Ensifer adhaerens strain isolated from a cave pool in the Wind Cave National Park.</title>
        <authorList>
            <person name="Eng W.W.H."/>
            <person name="Gan H.M."/>
            <person name="Barton H.A."/>
            <person name="Savka M.A."/>
        </authorList>
    </citation>
    <scope>NUCLEOTIDE SEQUENCE [LARGE SCALE GENOMIC DNA]</scope>
    <source>
        <strain evidence="2">SD006</strain>
    </source>
</reference>
<gene>
    <name evidence="1" type="ORF">AC244_17195</name>
</gene>
<evidence type="ECO:0000313" key="2">
    <source>
        <dbReference type="Proteomes" id="UP000037425"/>
    </source>
</evidence>
<dbReference type="Proteomes" id="UP000037425">
    <property type="component" value="Unassembled WGS sequence"/>
</dbReference>
<name>A0A0L8BSR1_ENSAD</name>
<organism evidence="1 2">
    <name type="scientific">Ensifer adhaerens</name>
    <name type="common">Sinorhizobium morelense</name>
    <dbReference type="NCBI Taxonomy" id="106592"/>
    <lineage>
        <taxon>Bacteria</taxon>
        <taxon>Pseudomonadati</taxon>
        <taxon>Pseudomonadota</taxon>
        <taxon>Alphaproteobacteria</taxon>
        <taxon>Hyphomicrobiales</taxon>
        <taxon>Rhizobiaceae</taxon>
        <taxon>Sinorhizobium/Ensifer group</taxon>
        <taxon>Ensifer</taxon>
    </lineage>
</organism>
<dbReference type="PATRIC" id="fig|106592.7.peg.1212"/>
<dbReference type="AlphaFoldDB" id="A0A0L8BSR1"/>
<protein>
    <submittedName>
        <fullName evidence="1">Uncharacterized protein</fullName>
    </submittedName>
</protein>
<evidence type="ECO:0000313" key="1">
    <source>
        <dbReference type="EMBL" id="KOF17756.1"/>
    </source>
</evidence>
<accession>A0A0L8BSR1</accession>
<comment type="caution">
    <text evidence="1">The sequence shown here is derived from an EMBL/GenBank/DDBJ whole genome shotgun (WGS) entry which is preliminary data.</text>
</comment>